<dbReference type="VEuPathDB" id="FungiDB:BD410DRAFT_846380"/>
<evidence type="ECO:0000313" key="3">
    <source>
        <dbReference type="Proteomes" id="UP000294933"/>
    </source>
</evidence>
<evidence type="ECO:0000256" key="1">
    <source>
        <dbReference type="SAM" id="MobiDB-lite"/>
    </source>
</evidence>
<dbReference type="Proteomes" id="UP000294933">
    <property type="component" value="Unassembled WGS sequence"/>
</dbReference>
<proteinExistence type="predicted"/>
<reference evidence="2 3" key="1">
    <citation type="submission" date="2018-06" db="EMBL/GenBank/DDBJ databases">
        <title>A transcriptomic atlas of mushroom development highlights an independent origin of complex multicellularity.</title>
        <authorList>
            <consortium name="DOE Joint Genome Institute"/>
            <person name="Krizsan K."/>
            <person name="Almasi E."/>
            <person name="Merenyi Z."/>
            <person name="Sahu N."/>
            <person name="Viragh M."/>
            <person name="Koszo T."/>
            <person name="Mondo S."/>
            <person name="Kiss B."/>
            <person name="Balint B."/>
            <person name="Kues U."/>
            <person name="Barry K."/>
            <person name="Hegedus J.C."/>
            <person name="Henrissat B."/>
            <person name="Johnson J."/>
            <person name="Lipzen A."/>
            <person name="Ohm R."/>
            <person name="Nagy I."/>
            <person name="Pangilinan J."/>
            <person name="Yan J."/>
            <person name="Xiong Y."/>
            <person name="Grigoriev I.V."/>
            <person name="Hibbett D.S."/>
            <person name="Nagy L.G."/>
        </authorList>
    </citation>
    <scope>NUCLEOTIDE SEQUENCE [LARGE SCALE GENOMIC DNA]</scope>
    <source>
        <strain evidence="2 3">SZMC22713</strain>
    </source>
</reference>
<keyword evidence="3" id="KW-1185">Reference proteome</keyword>
<feature type="region of interest" description="Disordered" evidence="1">
    <location>
        <begin position="1"/>
        <end position="20"/>
    </location>
</feature>
<feature type="compositionally biased region" description="Polar residues" evidence="1">
    <location>
        <begin position="61"/>
        <end position="70"/>
    </location>
</feature>
<dbReference type="EMBL" id="ML170398">
    <property type="protein sequence ID" value="TDL14060.1"/>
    <property type="molecule type" value="Genomic_DNA"/>
</dbReference>
<feature type="region of interest" description="Disordered" evidence="1">
    <location>
        <begin position="135"/>
        <end position="159"/>
    </location>
</feature>
<accession>A0A4Y7PI22</accession>
<evidence type="ECO:0000313" key="2">
    <source>
        <dbReference type="EMBL" id="TDL14060.1"/>
    </source>
</evidence>
<organism evidence="2 3">
    <name type="scientific">Rickenella mellea</name>
    <dbReference type="NCBI Taxonomy" id="50990"/>
    <lineage>
        <taxon>Eukaryota</taxon>
        <taxon>Fungi</taxon>
        <taxon>Dikarya</taxon>
        <taxon>Basidiomycota</taxon>
        <taxon>Agaricomycotina</taxon>
        <taxon>Agaricomycetes</taxon>
        <taxon>Hymenochaetales</taxon>
        <taxon>Rickenellaceae</taxon>
        <taxon>Rickenella</taxon>
    </lineage>
</organism>
<feature type="region of interest" description="Disordered" evidence="1">
    <location>
        <begin position="61"/>
        <end position="81"/>
    </location>
</feature>
<dbReference type="AlphaFoldDB" id="A0A4Y7PI22"/>
<protein>
    <submittedName>
        <fullName evidence="2">Uncharacterized protein</fullName>
    </submittedName>
</protein>
<feature type="region of interest" description="Disordered" evidence="1">
    <location>
        <begin position="337"/>
        <end position="358"/>
    </location>
</feature>
<sequence>MAGIARQTAQFHSAAMPGHATFPKRQPWSTLRLALTVDFHLNNKSSGPVWAQISVSRVRNEARTTAPTQHSDNEKHPTWPHWTSMKPSPAKWRSGQYPGAFAPGSGGLQGNSNLPPHRGAVYGSQLHRFPSAAPLRALGQPEDPGEEASGASGLDRRPLFTRRRDTAFTNHRHPSANHEDSQPQTITDHIPAQTSLIAPLPVLKLPTATRARARGYSTSAGVLGYTSTRRGCEDIRSSGLRGETGVAALIINSRAQSHGHTTRTHMNPTRDERCGICLSSTNIDAPFHNGVGTLTNTVITRARVLHDTEGLMGPKEQWELGMKATDPYNRQRIRDHARTLDLSIPPSSPSAPETSRRA</sequence>
<name>A0A4Y7PI22_9AGAM</name>
<gene>
    <name evidence="2" type="ORF">BD410DRAFT_846380</name>
</gene>